<gene>
    <name evidence="1" type="ORF">DYU11_26010</name>
</gene>
<comment type="caution">
    <text evidence="1">The sequence shown here is derived from an EMBL/GenBank/DDBJ whole genome shotgun (WGS) entry which is preliminary data.</text>
</comment>
<reference evidence="1 2" key="1">
    <citation type="submission" date="2018-08" db="EMBL/GenBank/DDBJ databases">
        <title>Fibrisoma montanum sp. nov., isolated from Danxia mountain soil.</title>
        <authorList>
            <person name="Huang Y."/>
        </authorList>
    </citation>
    <scope>NUCLEOTIDE SEQUENCE [LARGE SCALE GENOMIC DNA]</scope>
    <source>
        <strain evidence="1 2">HYT19</strain>
    </source>
</reference>
<evidence type="ECO:0000313" key="1">
    <source>
        <dbReference type="EMBL" id="RIV18957.1"/>
    </source>
</evidence>
<name>A0A418M049_9BACT</name>
<organism evidence="1 2">
    <name type="scientific">Fibrisoma montanum</name>
    <dbReference type="NCBI Taxonomy" id="2305895"/>
    <lineage>
        <taxon>Bacteria</taxon>
        <taxon>Pseudomonadati</taxon>
        <taxon>Bacteroidota</taxon>
        <taxon>Cytophagia</taxon>
        <taxon>Cytophagales</taxon>
        <taxon>Spirosomataceae</taxon>
        <taxon>Fibrisoma</taxon>
    </lineage>
</organism>
<protein>
    <recommendedName>
        <fullName evidence="3">Lipoprotein</fullName>
    </recommendedName>
</protein>
<sequence>MKTIVIALLTLLTAVSCSNERNEVKPATGSYQFYTNKAADQFDQIEVRLNGELVGTLNKPYLMGRQPDCQTEIAGMLLRVERPAGSYSMDAVAKLNGKSVSKWSGAIRIDAGDCSQSRLNSNQ</sequence>
<dbReference type="AlphaFoldDB" id="A0A418M049"/>
<dbReference type="RefSeq" id="WP_119670669.1">
    <property type="nucleotide sequence ID" value="NZ_QXED01000009.1"/>
</dbReference>
<dbReference type="PROSITE" id="PS51257">
    <property type="entry name" value="PROKAR_LIPOPROTEIN"/>
    <property type="match status" value="1"/>
</dbReference>
<dbReference type="EMBL" id="QXED01000009">
    <property type="protein sequence ID" value="RIV18957.1"/>
    <property type="molecule type" value="Genomic_DNA"/>
</dbReference>
<evidence type="ECO:0008006" key="3">
    <source>
        <dbReference type="Google" id="ProtNLM"/>
    </source>
</evidence>
<dbReference type="Proteomes" id="UP000283523">
    <property type="component" value="Unassembled WGS sequence"/>
</dbReference>
<accession>A0A418M049</accession>
<dbReference type="OrthoDB" id="955770at2"/>
<evidence type="ECO:0000313" key="2">
    <source>
        <dbReference type="Proteomes" id="UP000283523"/>
    </source>
</evidence>
<proteinExistence type="predicted"/>
<keyword evidence="2" id="KW-1185">Reference proteome</keyword>